<dbReference type="GO" id="GO:0005524">
    <property type="term" value="F:ATP binding"/>
    <property type="evidence" value="ECO:0007669"/>
    <property type="project" value="UniProtKB-UniRule"/>
</dbReference>
<evidence type="ECO:0000256" key="2">
    <source>
        <dbReference type="ARBA" id="ARBA00005594"/>
    </source>
</evidence>
<evidence type="ECO:0000256" key="7">
    <source>
        <dbReference type="ARBA" id="ARBA00022917"/>
    </source>
</evidence>
<keyword evidence="7 10" id="KW-0648">Protein biosynthesis</keyword>
<dbReference type="GO" id="GO:0006430">
    <property type="term" value="P:lysyl-tRNA aminoacylation"/>
    <property type="evidence" value="ECO:0007669"/>
    <property type="project" value="UniProtKB-UniRule"/>
</dbReference>
<evidence type="ECO:0000256" key="9">
    <source>
        <dbReference type="ARBA" id="ARBA00048573"/>
    </source>
</evidence>
<dbReference type="EC" id="6.1.1.6" evidence="10"/>
<evidence type="ECO:0000313" key="12">
    <source>
        <dbReference type="EMBL" id="OGK50547.1"/>
    </source>
</evidence>
<keyword evidence="4 10" id="KW-0436">Ligase</keyword>
<dbReference type="Gene3D" id="3.40.50.620">
    <property type="entry name" value="HUPs"/>
    <property type="match status" value="2"/>
</dbReference>
<dbReference type="SUPFAM" id="SSF48163">
    <property type="entry name" value="An anticodon-binding domain of class I aminoacyl-tRNA synthetases"/>
    <property type="match status" value="1"/>
</dbReference>
<gene>
    <name evidence="10" type="primary">lysS</name>
    <name evidence="12" type="ORF">A3B50_02065</name>
</gene>
<dbReference type="HAMAP" id="MF_00177">
    <property type="entry name" value="Lys_tRNA_synth_class1"/>
    <property type="match status" value="1"/>
</dbReference>
<keyword evidence="3 10" id="KW-0963">Cytoplasm</keyword>
<reference evidence="12 13" key="1">
    <citation type="journal article" date="2016" name="Nat. Commun.">
        <title>Thousands of microbial genomes shed light on interconnected biogeochemical processes in an aquifer system.</title>
        <authorList>
            <person name="Anantharaman K."/>
            <person name="Brown C.T."/>
            <person name="Hug L.A."/>
            <person name="Sharon I."/>
            <person name="Castelle C.J."/>
            <person name="Probst A.J."/>
            <person name="Thomas B.C."/>
            <person name="Singh A."/>
            <person name="Wilkins M.J."/>
            <person name="Karaoz U."/>
            <person name="Brodie E.L."/>
            <person name="Williams K.H."/>
            <person name="Hubbard S.S."/>
            <person name="Banfield J.F."/>
        </authorList>
    </citation>
    <scope>NUCLEOTIDE SEQUENCE [LARGE SCALE GENOMIC DNA]</scope>
</reference>
<dbReference type="NCBIfam" id="TIGR00467">
    <property type="entry name" value="lysS_arch"/>
    <property type="match status" value="1"/>
</dbReference>
<evidence type="ECO:0000256" key="5">
    <source>
        <dbReference type="ARBA" id="ARBA00022741"/>
    </source>
</evidence>
<dbReference type="Gene3D" id="1.10.10.770">
    <property type="match status" value="1"/>
</dbReference>
<comment type="catalytic activity">
    <reaction evidence="9 10">
        <text>tRNA(Lys) + L-lysine + ATP = L-lysyl-tRNA(Lys) + AMP + diphosphate</text>
        <dbReference type="Rhea" id="RHEA:20792"/>
        <dbReference type="Rhea" id="RHEA-COMP:9696"/>
        <dbReference type="Rhea" id="RHEA-COMP:9697"/>
        <dbReference type="ChEBI" id="CHEBI:30616"/>
        <dbReference type="ChEBI" id="CHEBI:32551"/>
        <dbReference type="ChEBI" id="CHEBI:33019"/>
        <dbReference type="ChEBI" id="CHEBI:78442"/>
        <dbReference type="ChEBI" id="CHEBI:78529"/>
        <dbReference type="ChEBI" id="CHEBI:456215"/>
        <dbReference type="EC" id="6.1.1.6"/>
    </reaction>
</comment>
<dbReference type="GO" id="GO:0004824">
    <property type="term" value="F:lysine-tRNA ligase activity"/>
    <property type="evidence" value="ECO:0007669"/>
    <property type="project" value="UniProtKB-UniRule"/>
</dbReference>
<feature type="short sequence motif" description="'HIGH' region" evidence="10">
    <location>
        <begin position="27"/>
        <end position="35"/>
    </location>
</feature>
<dbReference type="InterPro" id="IPR014729">
    <property type="entry name" value="Rossmann-like_a/b/a_fold"/>
</dbReference>
<dbReference type="InterPro" id="IPR005146">
    <property type="entry name" value="B3/B4_tRNA-bd"/>
</dbReference>
<dbReference type="InterPro" id="IPR020825">
    <property type="entry name" value="Phe-tRNA_synthase-like_B3/B4"/>
</dbReference>
<comment type="subcellular location">
    <subcellularLocation>
        <location evidence="1 10">Cytoplasm</location>
    </subcellularLocation>
</comment>
<dbReference type="InterPro" id="IPR008925">
    <property type="entry name" value="aa_tRNA-synth_I_cd-bd_sf"/>
</dbReference>
<evidence type="ECO:0000313" key="13">
    <source>
        <dbReference type="Proteomes" id="UP000178558"/>
    </source>
</evidence>
<dbReference type="GO" id="GO:0005737">
    <property type="term" value="C:cytoplasm"/>
    <property type="evidence" value="ECO:0007669"/>
    <property type="project" value="UniProtKB-SubCell"/>
</dbReference>
<dbReference type="SUPFAM" id="SSF52374">
    <property type="entry name" value="Nucleotidylyl transferase"/>
    <property type="match status" value="1"/>
</dbReference>
<dbReference type="SMART" id="SM00873">
    <property type="entry name" value="B3_4"/>
    <property type="match status" value="1"/>
</dbReference>
<dbReference type="Gene3D" id="1.10.10.350">
    <property type="match status" value="1"/>
</dbReference>
<evidence type="ECO:0000256" key="4">
    <source>
        <dbReference type="ARBA" id="ARBA00022598"/>
    </source>
</evidence>
<protein>
    <recommendedName>
        <fullName evidence="10">Lysine--tRNA ligase</fullName>
        <ecNumber evidence="10">6.1.1.6</ecNumber>
    </recommendedName>
    <alternativeName>
        <fullName evidence="10">Lysyl-tRNA synthetase</fullName>
        <shortName evidence="10">LysRS</shortName>
    </alternativeName>
</protein>
<evidence type="ECO:0000256" key="1">
    <source>
        <dbReference type="ARBA" id="ARBA00004496"/>
    </source>
</evidence>
<dbReference type="Pfam" id="PF19269">
    <property type="entry name" value="Anticodon_2"/>
    <property type="match status" value="1"/>
</dbReference>
<accession>A0A1F7J4M6</accession>
<proteinExistence type="inferred from homology"/>
<evidence type="ECO:0000256" key="6">
    <source>
        <dbReference type="ARBA" id="ARBA00022840"/>
    </source>
</evidence>
<dbReference type="SUPFAM" id="SSF56037">
    <property type="entry name" value="PheT/TilS domain"/>
    <property type="match status" value="1"/>
</dbReference>
<keyword evidence="8 10" id="KW-0030">Aminoacyl-tRNA synthetase</keyword>
<comment type="similarity">
    <text evidence="2 10">Belongs to the class-I aminoacyl-tRNA synthetase family.</text>
</comment>
<dbReference type="InterPro" id="IPR002904">
    <property type="entry name" value="Lys-tRNA-ligase"/>
</dbReference>
<evidence type="ECO:0000259" key="11">
    <source>
        <dbReference type="SMART" id="SM00873"/>
    </source>
</evidence>
<keyword evidence="6 10" id="KW-0067">ATP-binding</keyword>
<organism evidence="12 13">
    <name type="scientific">Candidatus Roizmanbacteria bacterium RIFCSPLOWO2_01_FULL_40_42</name>
    <dbReference type="NCBI Taxonomy" id="1802066"/>
    <lineage>
        <taxon>Bacteria</taxon>
        <taxon>Candidatus Roizmaniibacteriota</taxon>
    </lineage>
</organism>
<keyword evidence="5 10" id="KW-0547">Nucleotide-binding</keyword>
<dbReference type="Pfam" id="PF03483">
    <property type="entry name" value="B3_4"/>
    <property type="match status" value="1"/>
</dbReference>
<dbReference type="Gene3D" id="3.50.40.10">
    <property type="entry name" value="Phenylalanyl-trna Synthetase, Chain B, domain 3"/>
    <property type="match status" value="1"/>
</dbReference>
<comment type="caution">
    <text evidence="10">Lacks conserved residue(s) required for the propagation of feature annotation.</text>
</comment>
<dbReference type="EMBL" id="MGAQ01000015">
    <property type="protein sequence ID" value="OGK50547.1"/>
    <property type="molecule type" value="Genomic_DNA"/>
</dbReference>
<dbReference type="GO" id="GO:0000049">
    <property type="term" value="F:tRNA binding"/>
    <property type="evidence" value="ECO:0007669"/>
    <property type="project" value="InterPro"/>
</dbReference>
<dbReference type="GO" id="GO:0004826">
    <property type="term" value="F:phenylalanine-tRNA ligase activity"/>
    <property type="evidence" value="ECO:0007669"/>
    <property type="project" value="InterPro"/>
</dbReference>
<dbReference type="AlphaFoldDB" id="A0A1F7J4M6"/>
<name>A0A1F7J4M6_9BACT</name>
<comment type="caution">
    <text evidence="12">The sequence shown here is derived from an EMBL/GenBank/DDBJ whole genome shotgun (WGS) entry which is preliminary data.</text>
</comment>
<evidence type="ECO:0000256" key="3">
    <source>
        <dbReference type="ARBA" id="ARBA00022490"/>
    </source>
</evidence>
<feature type="short sequence motif" description="'KMSKS' region" evidence="10">
    <location>
        <begin position="281"/>
        <end position="285"/>
    </location>
</feature>
<dbReference type="Proteomes" id="UP000178558">
    <property type="component" value="Unassembled WGS sequence"/>
</dbReference>
<dbReference type="InterPro" id="IPR045462">
    <property type="entry name" value="aa-tRNA-synth_I_cd-bd"/>
</dbReference>
<evidence type="ECO:0000256" key="8">
    <source>
        <dbReference type="ARBA" id="ARBA00023146"/>
    </source>
</evidence>
<evidence type="ECO:0000256" key="10">
    <source>
        <dbReference type="HAMAP-Rule" id="MF_00177"/>
    </source>
</evidence>
<dbReference type="InterPro" id="IPR020751">
    <property type="entry name" value="aa-tRNA-synth_I_codon-bd_sub2"/>
</dbReference>
<dbReference type="PANTHER" id="PTHR37940">
    <property type="entry name" value="LYSINE--TRNA LIGASE"/>
    <property type="match status" value="1"/>
</dbReference>
<dbReference type="PANTHER" id="PTHR37940:SF1">
    <property type="entry name" value="LYSINE--TRNA LIGASE"/>
    <property type="match status" value="1"/>
</dbReference>
<feature type="domain" description="B3/B4 tRNA-binding" evidence="11">
    <location>
        <begin position="609"/>
        <end position="762"/>
    </location>
</feature>
<dbReference type="Pfam" id="PF01921">
    <property type="entry name" value="tRNA-synt_1f"/>
    <property type="match status" value="1"/>
</dbReference>
<sequence length="771" mass="88021">MIWVDREANRIAKRELPLEWVDDMKTPSGRIHVGSLRGVVIHDLLYKALLDAGAKTKFTYVFDDHDPMDAIPSYLDKKKWEKYSGLQLFNVPSPEPGFKSFADYYAKEFISVFNSINCHPEIIWGSDLYKSGKMNDVITEILNNVNFVKTIYEKMYKKKLPKDWYPFNPVCENCKKIGTTKVFKWDGKYVHYRCELDMVVWAKGCGHEGKISPFDGNGKLTWKVEWAAKWKVIGITVEGAGKDHMSAGGSHDIASEICRKVLHYPIPHPVTYEFFIIGGKKMSSSKGLGSSSKEVSQILPPELLRFLMVRTPIERTIDFQPEGDTIPSLFDEYDRCLAAYFDKLENKIPEGKTGEVLNDFARIAELSEVRPLPKKRLFLPRFRTVASHARTKGDVLTFFEEQKGSKLTAEEREILEERVVYAQVYLKNYANPEDKIQLTKDSPKDLTIKQKDFLNKLAENIEKKKDPSREDLQQIVFDTLKRNSFQAKEVFSAFYKALLGREHGPKAADLILEFGIDKVVARLKDINIAKNNSTTTSKSSFTNKISKKIFSIDSRLKKTYPSIHIGVAIIKNVRIEKASAELKKRTDAFIKQHGNLTNEILSAYPEIQSYRKLYKATGIDWHSRRPSPEALLRRIALKKGLYSVNNVVDAYNLVVMNSKVSVGAFDLDNISFPTILRFAKKDEKILLLGDKVETTYKEGEIAYFDKKGGYNIDFNYRDAQRTAVTEKTKSLYINVDGVFDITKRQVENALQDSIRQILQYAGGTVETVAVI</sequence>